<feature type="region of interest" description="Disordered" evidence="1">
    <location>
        <begin position="108"/>
        <end position="154"/>
    </location>
</feature>
<dbReference type="AlphaFoldDB" id="A0A1S8BC84"/>
<organism evidence="2 3">
    <name type="scientific">Diplodia seriata</name>
    <dbReference type="NCBI Taxonomy" id="420778"/>
    <lineage>
        <taxon>Eukaryota</taxon>
        <taxon>Fungi</taxon>
        <taxon>Dikarya</taxon>
        <taxon>Ascomycota</taxon>
        <taxon>Pezizomycotina</taxon>
        <taxon>Dothideomycetes</taxon>
        <taxon>Dothideomycetes incertae sedis</taxon>
        <taxon>Botryosphaeriales</taxon>
        <taxon>Botryosphaeriaceae</taxon>
        <taxon>Diplodia</taxon>
    </lineage>
</organism>
<feature type="region of interest" description="Disordered" evidence="1">
    <location>
        <begin position="266"/>
        <end position="322"/>
    </location>
</feature>
<feature type="compositionally biased region" description="Polar residues" evidence="1">
    <location>
        <begin position="220"/>
        <end position="234"/>
    </location>
</feature>
<reference evidence="2 3" key="1">
    <citation type="submission" date="2017-01" db="EMBL/GenBank/DDBJ databases">
        <title>Draft genome sequence of Diplodia seriata F98.1, a fungal species involved in grapevine trunk diseases.</title>
        <authorList>
            <person name="Robert-Siegwald G."/>
            <person name="Vallet J."/>
            <person name="Abou-Mansour E."/>
            <person name="Xu J."/>
            <person name="Rey P."/>
            <person name="Bertsch C."/>
            <person name="Rego C."/>
            <person name="Larignon P."/>
            <person name="Fontaine F."/>
            <person name="Lebrun M.-H."/>
        </authorList>
    </citation>
    <scope>NUCLEOTIDE SEQUENCE [LARGE SCALE GENOMIC DNA]</scope>
    <source>
        <strain evidence="2 3">F98.1</strain>
    </source>
</reference>
<evidence type="ECO:0000256" key="1">
    <source>
        <dbReference type="SAM" id="MobiDB-lite"/>
    </source>
</evidence>
<feature type="compositionally biased region" description="Acidic residues" evidence="1">
    <location>
        <begin position="240"/>
        <end position="249"/>
    </location>
</feature>
<feature type="compositionally biased region" description="Polar residues" evidence="1">
    <location>
        <begin position="266"/>
        <end position="275"/>
    </location>
</feature>
<feature type="region of interest" description="Disordered" evidence="1">
    <location>
        <begin position="216"/>
        <end position="249"/>
    </location>
</feature>
<accession>A0A1S8BC84</accession>
<protein>
    <submittedName>
        <fullName evidence="2">Uncharacterized protein</fullName>
    </submittedName>
</protein>
<dbReference type="EMBL" id="MSZU01000086">
    <property type="protein sequence ID" value="OMP84948.1"/>
    <property type="molecule type" value="Genomic_DNA"/>
</dbReference>
<evidence type="ECO:0000313" key="3">
    <source>
        <dbReference type="Proteomes" id="UP000190776"/>
    </source>
</evidence>
<sequence>MYRNRNDPRLRRTLDELSHNIESANEAAQEGIYAFSHNYINPCVASVSRCFEACAAPCLGSREDRLLRRRRGRGRARAEHYFDFYDDWEEEENDDPFAWGNSEFDRLLAGQGSSSQPGRQRAMSYGARRGDARHPAGRRKSVAPPHDGSPDPTIIPTSSYFGFLGRLPFRLGGKGLRYKPSAADLQDHPGASRRSLEEHDPLIEEPEEFPAYLAHRRQRSGTNESGVTTDSLSSRGDILPSEDELDDAVPLDDEFAMALERRNTATFLDDTSSGKTPNSRRPRASRTSTRTVSSKGTRDSRRRSTATSPSVDKRSEAGIQEVPTLSELKFEEVRIQKEEEENIERRRDAARALAVRRGLKIEEDMVCLSPVQLLDTLLKYRRRLCLPRPSLQSARQSEKQPCRRLGVLPVHHPEVHVLEALFRSQALIATRLLSQHRPYHTPMLSGARHLSSRPRKMTEALFRRNFRVLQHDLNEIANVVTTLTTSSGEPARNLLGFYYASGCSSPLAIEIPDTLQNARVWSVVVF</sequence>
<comment type="caution">
    <text evidence="2">The sequence shown here is derived from an EMBL/GenBank/DDBJ whole genome shotgun (WGS) entry which is preliminary data.</text>
</comment>
<gene>
    <name evidence="2" type="ORF">BK809_0000700</name>
</gene>
<dbReference type="Proteomes" id="UP000190776">
    <property type="component" value="Unassembled WGS sequence"/>
</dbReference>
<proteinExistence type="predicted"/>
<feature type="compositionally biased region" description="Low complexity" evidence="1">
    <location>
        <begin position="285"/>
        <end position="295"/>
    </location>
</feature>
<evidence type="ECO:0000313" key="2">
    <source>
        <dbReference type="EMBL" id="OMP84948.1"/>
    </source>
</evidence>
<feature type="region of interest" description="Disordered" evidence="1">
    <location>
        <begin position="180"/>
        <end position="200"/>
    </location>
</feature>
<dbReference type="OrthoDB" id="5421971at2759"/>
<name>A0A1S8BC84_9PEZI</name>